<feature type="transmembrane region" description="Helical" evidence="1">
    <location>
        <begin position="232"/>
        <end position="251"/>
    </location>
</feature>
<dbReference type="AlphaFoldDB" id="A0A4R9K5E2"/>
<keyword evidence="1" id="KW-1133">Transmembrane helix</keyword>
<feature type="transmembrane region" description="Helical" evidence="1">
    <location>
        <begin position="195"/>
        <end position="212"/>
    </location>
</feature>
<evidence type="ECO:0000313" key="3">
    <source>
        <dbReference type="Proteomes" id="UP000297762"/>
    </source>
</evidence>
<evidence type="ECO:0000256" key="1">
    <source>
        <dbReference type="SAM" id="Phobius"/>
    </source>
</evidence>
<evidence type="ECO:0000313" key="2">
    <source>
        <dbReference type="EMBL" id="TGL61438.1"/>
    </source>
</evidence>
<sequence>MILFILFLIVSFLSHFVLAKILYIAGWFRLPEGEGVKDIRLLSPEDISILANENPHQVILYQMIRDEKIQFERIGKEEDSTRLELLVPRERLSNAERAWIDQCLIEDRDSITGKELHSYYSEKNKDFSFRSSVVTPFQDDFYSKNPSYEPSEINFGSILLFLSSFGFTCFVCYSIFPIFYSWGLHREMDSEEWDVYDMLIALGFLQLMIGFFASKRNSGLYFFRKYNRSGYIVDWFLSNVPVFFLVIFSSLQNGVIRLRISDYILFLLNGILFSLAWGPLAYSGRWKKIKPILVLRKEKEAFLRSKDSFFRSELDDLVPEFYSIGMQREIWELDQSDYFEEIWDKIESFQSESEFTVSSD</sequence>
<dbReference type="RefSeq" id="WP_135649473.1">
    <property type="nucleotide sequence ID" value="NZ_RQGF01000026.1"/>
</dbReference>
<dbReference type="EMBL" id="RQGF01000026">
    <property type="protein sequence ID" value="TGL61438.1"/>
    <property type="molecule type" value="Genomic_DNA"/>
</dbReference>
<feature type="transmembrane region" description="Helical" evidence="1">
    <location>
        <begin position="158"/>
        <end position="183"/>
    </location>
</feature>
<protein>
    <submittedName>
        <fullName evidence="2">Uncharacterized protein</fullName>
    </submittedName>
</protein>
<reference evidence="2" key="1">
    <citation type="journal article" date="2019" name="PLoS Negl. Trop. Dis.">
        <title>Revisiting the worldwide diversity of Leptospira species in the environment.</title>
        <authorList>
            <person name="Vincent A.T."/>
            <person name="Schiettekatte O."/>
            <person name="Bourhy P."/>
            <person name="Veyrier F.J."/>
            <person name="Picardeau M."/>
        </authorList>
    </citation>
    <scope>NUCLEOTIDE SEQUENCE [LARGE SCALE GENOMIC DNA]</scope>
    <source>
        <strain evidence="2">201702455</strain>
    </source>
</reference>
<keyword evidence="1" id="KW-0812">Transmembrane</keyword>
<name>A0A4R9K5E2_9LEPT</name>
<comment type="caution">
    <text evidence="2">The sequence shown here is derived from an EMBL/GenBank/DDBJ whole genome shotgun (WGS) entry which is preliminary data.</text>
</comment>
<dbReference type="Proteomes" id="UP000297762">
    <property type="component" value="Unassembled WGS sequence"/>
</dbReference>
<feature type="transmembrane region" description="Helical" evidence="1">
    <location>
        <begin position="263"/>
        <end position="282"/>
    </location>
</feature>
<keyword evidence="3" id="KW-1185">Reference proteome</keyword>
<accession>A0A4R9K5E2</accession>
<gene>
    <name evidence="2" type="ORF">EHQ64_10655</name>
</gene>
<proteinExistence type="predicted"/>
<organism evidence="2 3">
    <name type="scientific">Leptospira sarikeiensis</name>
    <dbReference type="NCBI Taxonomy" id="2484943"/>
    <lineage>
        <taxon>Bacteria</taxon>
        <taxon>Pseudomonadati</taxon>
        <taxon>Spirochaetota</taxon>
        <taxon>Spirochaetia</taxon>
        <taxon>Leptospirales</taxon>
        <taxon>Leptospiraceae</taxon>
        <taxon>Leptospira</taxon>
    </lineage>
</organism>
<keyword evidence="1" id="KW-0472">Membrane</keyword>